<reference evidence="9" key="1">
    <citation type="submission" date="2016-10" db="EMBL/GenBank/DDBJ databases">
        <authorList>
            <person name="Varghese N."/>
            <person name="Submissions S."/>
        </authorList>
    </citation>
    <scope>NUCLEOTIDE SEQUENCE [LARGE SCALE GENOMIC DNA]</scope>
    <source>
        <strain evidence="9">CGMCC 1.11012</strain>
    </source>
</reference>
<evidence type="ECO:0000313" key="8">
    <source>
        <dbReference type="EMBL" id="SDI77924.1"/>
    </source>
</evidence>
<dbReference type="Pfam" id="PF02465">
    <property type="entry name" value="FliD_N"/>
    <property type="match status" value="1"/>
</dbReference>
<comment type="subcellular location">
    <subcellularLocation>
        <location evidence="5">Secreted</location>
    </subcellularLocation>
    <subcellularLocation>
        <location evidence="5">Bacterial flagellum</location>
    </subcellularLocation>
</comment>
<evidence type="ECO:0000313" key="9">
    <source>
        <dbReference type="Proteomes" id="UP000199050"/>
    </source>
</evidence>
<proteinExistence type="inferred from homology"/>
<sequence>MAIRVSGMSSGLDVESIVKEMMNARRQPLTKLNQDKTILEWQRDNYREINSKLVDFRNNKLLAKYDNSASMITQKAVVTGNTSALKAESTSDANGIPMTMEIIKLAKPATVETAGMNLAGSSTRLTAGSKLSDFQKANNITAPADGKYKITLNGDTLELDANLTINEALAKINKSEKGNVTAKFDEVTGKLTIASKTYSDKGKVEMGTSDNFLSLFGSGTVSKPAYQAAEVKINGSDKMTFASNTFKINGINVTLLAENTTATINTETDTSKAVETVKSFIQDYNDLLNTLTTKVNEERYKDFTPLTDEQKQAMKENDIELWEKKAKSGLLRNDDVLKSTISSMRAAVMEQLGALSNVGVTTGLYYENGKLILDEDKLKQAFENNPQGTAAIFQGTASQGGLFDKISSEINGTLDKLVLKAGTSKYSTDLTVAYKTESTMGKRLKDFNTRIANLTDRLTDIENNYYKKFTAMETAMSQYNSQSASLGSLFTS</sequence>
<dbReference type="AlphaFoldDB" id="A0A1G8NCD9"/>
<protein>
    <recommendedName>
        <fullName evidence="5">Flagellar hook-associated protein 2</fullName>
        <shortName evidence="5">HAP2</shortName>
    </recommendedName>
    <alternativeName>
        <fullName evidence="5">Flagellar cap protein</fullName>
    </alternativeName>
</protein>
<dbReference type="PANTHER" id="PTHR30288:SF0">
    <property type="entry name" value="FLAGELLAR HOOK-ASSOCIATED PROTEIN 2"/>
    <property type="match status" value="1"/>
</dbReference>
<dbReference type="GO" id="GO:0005576">
    <property type="term" value="C:extracellular region"/>
    <property type="evidence" value="ECO:0007669"/>
    <property type="project" value="UniProtKB-SubCell"/>
</dbReference>
<dbReference type="PANTHER" id="PTHR30288">
    <property type="entry name" value="FLAGELLAR CAP/ASSEMBLY PROTEIN FLID"/>
    <property type="match status" value="1"/>
</dbReference>
<keyword evidence="3" id="KW-0175">Coiled coil</keyword>
<comment type="function">
    <text evidence="5">Required for morphogenesis and for the elongation of the flagellar filament by facilitating polymerization of the flagellin monomers at the tip of growing filament. Forms a capping structure, which prevents flagellin subunits (transported through the central channel of the flagellum) from leaking out without polymerization at the distal end.</text>
</comment>
<dbReference type="InterPro" id="IPR003481">
    <property type="entry name" value="FliD_N"/>
</dbReference>
<evidence type="ECO:0000256" key="4">
    <source>
        <dbReference type="ARBA" id="ARBA00023143"/>
    </source>
</evidence>
<gene>
    <name evidence="8" type="ORF">SAMN05216192_108101</name>
</gene>
<dbReference type="InterPro" id="IPR010809">
    <property type="entry name" value="FliD_C"/>
</dbReference>
<feature type="domain" description="Flagellar hook-associated protein 2 C-terminal" evidence="7">
    <location>
        <begin position="227"/>
        <end position="481"/>
    </location>
</feature>
<dbReference type="STRING" id="1174501.SAMN05216192_108101"/>
<keyword evidence="9" id="KW-1185">Reference proteome</keyword>
<evidence type="ECO:0000259" key="7">
    <source>
        <dbReference type="Pfam" id="PF07195"/>
    </source>
</evidence>
<dbReference type="EMBL" id="FNDX01000008">
    <property type="protein sequence ID" value="SDI77924.1"/>
    <property type="molecule type" value="Genomic_DNA"/>
</dbReference>
<dbReference type="Pfam" id="PF07195">
    <property type="entry name" value="FliD_C"/>
    <property type="match status" value="1"/>
</dbReference>
<accession>A0A1G8NCD9</accession>
<dbReference type="InterPro" id="IPR040026">
    <property type="entry name" value="FliD"/>
</dbReference>
<keyword evidence="8" id="KW-0966">Cell projection</keyword>
<dbReference type="OrthoDB" id="9776025at2"/>
<comment type="similarity">
    <text evidence="1 5">Belongs to the FliD family.</text>
</comment>
<evidence type="ECO:0000256" key="3">
    <source>
        <dbReference type="ARBA" id="ARBA00023054"/>
    </source>
</evidence>
<evidence type="ECO:0000256" key="1">
    <source>
        <dbReference type="ARBA" id="ARBA00009764"/>
    </source>
</evidence>
<evidence type="ECO:0000256" key="5">
    <source>
        <dbReference type="RuleBase" id="RU362066"/>
    </source>
</evidence>
<keyword evidence="8" id="KW-0282">Flagellum</keyword>
<keyword evidence="4 5" id="KW-0975">Bacterial flagellum</keyword>
<keyword evidence="8" id="KW-0969">Cilium</keyword>
<name>A0A1G8NCD9_9BACL</name>
<dbReference type="GO" id="GO:0071973">
    <property type="term" value="P:bacterial-type flagellum-dependent cell motility"/>
    <property type="evidence" value="ECO:0007669"/>
    <property type="project" value="TreeGrafter"/>
</dbReference>
<keyword evidence="5" id="KW-0964">Secreted</keyword>
<dbReference type="Proteomes" id="UP000199050">
    <property type="component" value="Unassembled WGS sequence"/>
</dbReference>
<dbReference type="RefSeq" id="WP_090713920.1">
    <property type="nucleotide sequence ID" value="NZ_CBCSKY010000006.1"/>
</dbReference>
<feature type="domain" description="Flagellar hook-associated protein 2 N-terminal" evidence="6">
    <location>
        <begin position="10"/>
        <end position="107"/>
    </location>
</feature>
<dbReference type="GO" id="GO:0007155">
    <property type="term" value="P:cell adhesion"/>
    <property type="evidence" value="ECO:0007669"/>
    <property type="project" value="InterPro"/>
</dbReference>
<evidence type="ECO:0000259" key="6">
    <source>
        <dbReference type="Pfam" id="PF02465"/>
    </source>
</evidence>
<dbReference type="GO" id="GO:0009421">
    <property type="term" value="C:bacterial-type flagellum filament cap"/>
    <property type="evidence" value="ECO:0007669"/>
    <property type="project" value="InterPro"/>
</dbReference>
<evidence type="ECO:0000256" key="2">
    <source>
        <dbReference type="ARBA" id="ARBA00011255"/>
    </source>
</evidence>
<comment type="subunit">
    <text evidence="2 5">Homopentamer.</text>
</comment>
<organism evidence="8 9">
    <name type="scientific">Paenibacillus typhae</name>
    <dbReference type="NCBI Taxonomy" id="1174501"/>
    <lineage>
        <taxon>Bacteria</taxon>
        <taxon>Bacillati</taxon>
        <taxon>Bacillota</taxon>
        <taxon>Bacilli</taxon>
        <taxon>Bacillales</taxon>
        <taxon>Paenibacillaceae</taxon>
        <taxon>Paenibacillus</taxon>
    </lineage>
</organism>
<dbReference type="GO" id="GO:0009424">
    <property type="term" value="C:bacterial-type flagellum hook"/>
    <property type="evidence" value="ECO:0007669"/>
    <property type="project" value="UniProtKB-UniRule"/>
</dbReference>